<sequence>MEKRGRPFTILVIGRVGTGKSEMTKAMFKADTKVGHRSASIKSERILEAKVILDVVKLCDHFDVILICAKFKGEAADHRMFSKLASILNKEMWKRTIVALTFANMLTQLGTVKKSTDIKTCEIFHSVAGEKDEAKLTTVDDWLVALWDKCIDCYSTGAGIGATIGFAIPGPGTAIGAGVGSAMGTSVGFVITKLC</sequence>
<dbReference type="AlphaFoldDB" id="A0A1X7TV42"/>
<dbReference type="Gene3D" id="3.40.50.300">
    <property type="entry name" value="P-loop containing nucleotide triphosphate hydrolases"/>
    <property type="match status" value="1"/>
</dbReference>
<proteinExistence type="predicted"/>
<dbReference type="EnsemblMetazoa" id="Aqu2.1.19074_001">
    <property type="protein sequence ID" value="Aqu2.1.19074_001"/>
    <property type="gene ID" value="Aqu2.1.19074"/>
</dbReference>
<evidence type="ECO:0000313" key="1">
    <source>
        <dbReference type="EnsemblMetazoa" id="Aqu2.1.19074_001"/>
    </source>
</evidence>
<evidence type="ECO:0008006" key="2">
    <source>
        <dbReference type="Google" id="ProtNLM"/>
    </source>
</evidence>
<organism evidence="1">
    <name type="scientific">Amphimedon queenslandica</name>
    <name type="common">Sponge</name>
    <dbReference type="NCBI Taxonomy" id="400682"/>
    <lineage>
        <taxon>Eukaryota</taxon>
        <taxon>Metazoa</taxon>
        <taxon>Porifera</taxon>
        <taxon>Demospongiae</taxon>
        <taxon>Heteroscleromorpha</taxon>
        <taxon>Haplosclerida</taxon>
        <taxon>Niphatidae</taxon>
        <taxon>Amphimedon</taxon>
    </lineage>
</organism>
<dbReference type="InterPro" id="IPR027417">
    <property type="entry name" value="P-loop_NTPase"/>
</dbReference>
<dbReference type="InParanoid" id="A0A1X7TV42"/>
<protein>
    <recommendedName>
        <fullName evidence="2">AIG1-type G domain-containing protein</fullName>
    </recommendedName>
</protein>
<reference evidence="1" key="1">
    <citation type="submission" date="2017-05" db="UniProtKB">
        <authorList>
            <consortium name="EnsemblMetazoa"/>
        </authorList>
    </citation>
    <scope>IDENTIFICATION</scope>
</reference>
<accession>A0A1X7TV42</accession>
<dbReference type="SUPFAM" id="SSF52540">
    <property type="entry name" value="P-loop containing nucleoside triphosphate hydrolases"/>
    <property type="match status" value="1"/>
</dbReference>
<name>A0A1X7TV42_AMPQE</name>